<dbReference type="OrthoDB" id="36544at2759"/>
<dbReference type="GO" id="GO:0016597">
    <property type="term" value="F:amino acid binding"/>
    <property type="evidence" value="ECO:0007669"/>
    <property type="project" value="InterPro"/>
</dbReference>
<gene>
    <name evidence="6" type="ORF">RFI_01562</name>
</gene>
<evidence type="ECO:0000313" key="7">
    <source>
        <dbReference type="Proteomes" id="UP000023152"/>
    </source>
</evidence>
<dbReference type="InterPro" id="IPR003964">
    <property type="entry name" value="Carb_kinase"/>
</dbReference>
<dbReference type="InterPro" id="IPR036393">
    <property type="entry name" value="AceGlu_kinase-like_sf"/>
</dbReference>
<evidence type="ECO:0000256" key="2">
    <source>
        <dbReference type="ARBA" id="ARBA00022679"/>
    </source>
</evidence>
<feature type="domain" description="Aspartate/ornithine carbamoyltransferase Asp/Orn-binding" evidence="4">
    <location>
        <begin position="1"/>
        <end position="166"/>
    </location>
</feature>
<dbReference type="GO" id="GO:0016743">
    <property type="term" value="F:carboxyl- or carbamoyltransferase activity"/>
    <property type="evidence" value="ECO:0007669"/>
    <property type="project" value="InterPro"/>
</dbReference>
<dbReference type="SUPFAM" id="SSF53671">
    <property type="entry name" value="Aspartate/ornithine carbamoyltransferase"/>
    <property type="match status" value="1"/>
</dbReference>
<keyword evidence="2" id="KW-0808">Transferase</keyword>
<evidence type="ECO:0000259" key="5">
    <source>
        <dbReference type="Pfam" id="PF00696"/>
    </source>
</evidence>
<keyword evidence="7" id="KW-1185">Reference proteome</keyword>
<evidence type="ECO:0000259" key="4">
    <source>
        <dbReference type="Pfam" id="PF00185"/>
    </source>
</evidence>
<dbReference type="EMBL" id="ASPP01001552">
    <property type="protein sequence ID" value="ETO35501.1"/>
    <property type="molecule type" value="Genomic_DNA"/>
</dbReference>
<dbReference type="InterPro" id="IPR006131">
    <property type="entry name" value="Asp_carbamoyltransf_Asp/Orn-bd"/>
</dbReference>
<reference evidence="6 7" key="1">
    <citation type="journal article" date="2013" name="Curr. Biol.">
        <title>The Genome of the Foraminiferan Reticulomyxa filosa.</title>
        <authorList>
            <person name="Glockner G."/>
            <person name="Hulsmann N."/>
            <person name="Schleicher M."/>
            <person name="Noegel A.A."/>
            <person name="Eichinger L."/>
            <person name="Gallinger C."/>
            <person name="Pawlowski J."/>
            <person name="Sierra R."/>
            <person name="Euteneuer U."/>
            <person name="Pillet L."/>
            <person name="Moustafa A."/>
            <person name="Platzer M."/>
            <person name="Groth M."/>
            <person name="Szafranski K."/>
            <person name="Schliwa M."/>
        </authorList>
    </citation>
    <scope>NUCLEOTIDE SEQUENCE [LARGE SCALE GENOMIC DNA]</scope>
</reference>
<dbReference type="Proteomes" id="UP000023152">
    <property type="component" value="Unassembled WGS sequence"/>
</dbReference>
<dbReference type="InterPro" id="IPR036901">
    <property type="entry name" value="Asp/Orn_carbamoylTrfase_sf"/>
</dbReference>
<comment type="caution">
    <text evidence="6">The sequence shown here is derived from an EMBL/GenBank/DDBJ whole genome shotgun (WGS) entry which is preliminary data.</text>
</comment>
<organism evidence="6 7">
    <name type="scientific">Reticulomyxa filosa</name>
    <dbReference type="NCBI Taxonomy" id="46433"/>
    <lineage>
        <taxon>Eukaryota</taxon>
        <taxon>Sar</taxon>
        <taxon>Rhizaria</taxon>
        <taxon>Retaria</taxon>
        <taxon>Foraminifera</taxon>
        <taxon>Monothalamids</taxon>
        <taxon>Reticulomyxidae</taxon>
        <taxon>Reticulomyxa</taxon>
    </lineage>
</organism>
<comment type="similarity">
    <text evidence="1">Belongs to the carbamate kinase family.</text>
</comment>
<dbReference type="GO" id="GO:0019546">
    <property type="term" value="P:L-arginine deiminase pathway"/>
    <property type="evidence" value="ECO:0007669"/>
    <property type="project" value="TreeGrafter"/>
</dbReference>
<accession>X6PBE8</accession>
<dbReference type="OMA" id="HNICITH"/>
<protein>
    <submittedName>
        <fullName evidence="6">Carbamate kinase</fullName>
    </submittedName>
</protein>
<dbReference type="Gene3D" id="3.40.50.1370">
    <property type="entry name" value="Aspartate/ornithine carbamoyltransferase"/>
    <property type="match status" value="1"/>
</dbReference>
<dbReference type="AlphaFoldDB" id="X6PBE8"/>
<dbReference type="GO" id="GO:0005829">
    <property type="term" value="C:cytosol"/>
    <property type="evidence" value="ECO:0007669"/>
    <property type="project" value="TreeGrafter"/>
</dbReference>
<keyword evidence="3 6" id="KW-0418">Kinase</keyword>
<dbReference type="GO" id="GO:0008804">
    <property type="term" value="F:carbamate kinase activity"/>
    <property type="evidence" value="ECO:0007669"/>
    <property type="project" value="InterPro"/>
</dbReference>
<evidence type="ECO:0000256" key="1">
    <source>
        <dbReference type="ARBA" id="ARBA00011066"/>
    </source>
</evidence>
<proteinExistence type="inferred from homology"/>
<dbReference type="InterPro" id="IPR001048">
    <property type="entry name" value="Asp/Glu/Uridylate_kinase"/>
</dbReference>
<dbReference type="Pfam" id="PF00185">
    <property type="entry name" value="OTCace"/>
    <property type="match status" value="1"/>
</dbReference>
<dbReference type="SUPFAM" id="SSF53633">
    <property type="entry name" value="Carbamate kinase-like"/>
    <property type="match status" value="1"/>
</dbReference>
<dbReference type="PANTHER" id="PTHR30409:SF1">
    <property type="entry name" value="CARBAMATE KINASE-RELATED"/>
    <property type="match status" value="1"/>
</dbReference>
<feature type="domain" description="Aspartate/glutamate/uridylate kinase" evidence="5">
    <location>
        <begin position="211"/>
        <end position="483"/>
    </location>
</feature>
<name>X6PBE8_RETFI</name>
<evidence type="ECO:0000256" key="3">
    <source>
        <dbReference type="ARBA" id="ARBA00022777"/>
    </source>
</evidence>
<evidence type="ECO:0000313" key="6">
    <source>
        <dbReference type="EMBL" id="ETO35501.1"/>
    </source>
</evidence>
<dbReference type="CDD" id="cd04235">
    <property type="entry name" value="AAK_CK"/>
    <property type="match status" value="1"/>
</dbReference>
<dbReference type="Pfam" id="PF00696">
    <property type="entry name" value="AA_kinase"/>
    <property type="match status" value="1"/>
</dbReference>
<dbReference type="Gene3D" id="3.40.1160.10">
    <property type="entry name" value="Acetylglutamate kinase-like"/>
    <property type="match status" value="1"/>
</dbReference>
<sequence>MCYLGDCHNNVTYDLMRSACVLGFHLNVCGPVNAGNGKEHNVDDEVLEECKDICKQYHKSTDLNKWLTITDKPEVALRDNIDVIYTDSWMSYGVDPKDKEKRMRTFMPYQVDTPKLKMAKPNCIFMNCLPAIRGMEQAADVIDGPQSVVFDQAENRLHGQKALLFYLVHGHMDVNQLCTEQDDCGYKSCKDTGSNNKWHKCENTKDQCEKKRILVALGGNALKKPKEKGTNEEMLENVRESCRQMVKLIDHHKYQLIVTHGNGPQVGSLFFQQQVSQEVTPAMPLNVCGAMSQGQIGYMLQQCLYNELLKDGHNRDEQLHDKIVTIVTQVVVDPSDPAWGSPSKPVGKFMSKDEALALQKEKGYFIAQLCDDGYIIIASGGGGIPVVRGNLNSIEGRDAVIDKDLAAVLLGVSISADVLMIATDVDAVYLNYTKGAEKKKLEKMTVAEAKEYYKAGHFAKGSMGPKILAAIEFVEKTGKVCIIGSLDQIEQAIRGEKGTVIRYFFFCWFFIHINFQNTVCAHKKKKCACPKKSFFALLIPISFHAKISLFTMCQVSFLDHNTLNVKFEIIKICDNVQTLNSVSHDFKIYYKINYKIYIYLLQHSLNNISSCISRLKMLLAYIIINQMSLE</sequence>
<dbReference type="PRINTS" id="PR01469">
    <property type="entry name" value="CARBMTKINASE"/>
</dbReference>
<dbReference type="PANTHER" id="PTHR30409">
    <property type="entry name" value="CARBAMATE KINASE"/>
    <property type="match status" value="1"/>
</dbReference>